<gene>
    <name evidence="16" type="ORF">P1J78_09905</name>
</gene>
<protein>
    <recommendedName>
        <fullName evidence="4 13">Threonylcarbamoyl-AMP synthase</fullName>
        <shortName evidence="13">TC-AMP synthase</shortName>
        <ecNumber evidence="3 13">2.7.7.87</ecNumber>
    </recommendedName>
    <alternativeName>
        <fullName evidence="11 13">L-threonylcarbamoyladenylate synthase</fullName>
    </alternativeName>
</protein>
<comment type="catalytic activity">
    <reaction evidence="12 13">
        <text>L-threonine + hydrogencarbonate + ATP = L-threonylcarbamoyladenylate + diphosphate + H2O</text>
        <dbReference type="Rhea" id="RHEA:36407"/>
        <dbReference type="ChEBI" id="CHEBI:15377"/>
        <dbReference type="ChEBI" id="CHEBI:17544"/>
        <dbReference type="ChEBI" id="CHEBI:30616"/>
        <dbReference type="ChEBI" id="CHEBI:33019"/>
        <dbReference type="ChEBI" id="CHEBI:57926"/>
        <dbReference type="ChEBI" id="CHEBI:73682"/>
        <dbReference type="EC" id="2.7.7.87"/>
    </reaction>
</comment>
<evidence type="ECO:0000256" key="1">
    <source>
        <dbReference type="ARBA" id="ARBA00004496"/>
    </source>
</evidence>
<evidence type="ECO:0000256" key="2">
    <source>
        <dbReference type="ARBA" id="ARBA00007663"/>
    </source>
</evidence>
<dbReference type="GO" id="GO:0005524">
    <property type="term" value="F:ATP binding"/>
    <property type="evidence" value="ECO:0007669"/>
    <property type="project" value="UniProtKB-UniRule"/>
</dbReference>
<evidence type="ECO:0000256" key="3">
    <source>
        <dbReference type="ARBA" id="ARBA00012584"/>
    </source>
</evidence>
<feature type="binding site" evidence="14">
    <location>
        <position position="116"/>
    </location>
    <ligand>
        <name>ATP</name>
        <dbReference type="ChEBI" id="CHEBI:30616"/>
    </ligand>
</feature>
<feature type="binding site" evidence="14">
    <location>
        <position position="60"/>
    </location>
    <ligand>
        <name>ATP</name>
        <dbReference type="ChEBI" id="CHEBI:30616"/>
    </ligand>
</feature>
<dbReference type="GO" id="GO:0005737">
    <property type="term" value="C:cytoplasm"/>
    <property type="evidence" value="ECO:0007669"/>
    <property type="project" value="UniProtKB-SubCell"/>
</dbReference>
<dbReference type="EC" id="2.7.7.87" evidence="3 13"/>
<keyword evidence="10 13" id="KW-0067">ATP-binding</keyword>
<dbReference type="AlphaFoldDB" id="A0AAE3T8S7"/>
<keyword evidence="17" id="KW-1185">Reference proteome</keyword>
<feature type="binding site" evidence="14">
    <location>
        <position position="120"/>
    </location>
    <ligand>
        <name>L-threonine</name>
        <dbReference type="ChEBI" id="CHEBI:57926"/>
    </ligand>
</feature>
<feature type="domain" description="YrdC-like" evidence="15">
    <location>
        <begin position="11"/>
        <end position="197"/>
    </location>
</feature>
<proteinExistence type="inferred from homology"/>
<feature type="binding site" evidence="14">
    <location>
        <position position="180"/>
    </location>
    <ligand>
        <name>L-threonine</name>
        <dbReference type="ChEBI" id="CHEBI:57926"/>
    </ligand>
</feature>
<dbReference type="InterPro" id="IPR038385">
    <property type="entry name" value="Sua5/YwlC_C"/>
</dbReference>
<dbReference type="Pfam" id="PF01300">
    <property type="entry name" value="Sua5_yciO_yrdC"/>
    <property type="match status" value="1"/>
</dbReference>
<comment type="similarity">
    <text evidence="2 13">Belongs to the SUA5 family.</text>
</comment>
<dbReference type="NCBIfam" id="TIGR00057">
    <property type="entry name" value="L-threonylcarbamoyladenylate synthase"/>
    <property type="match status" value="1"/>
</dbReference>
<feature type="binding site" evidence="14">
    <location>
        <position position="227"/>
    </location>
    <ligand>
        <name>ATP</name>
        <dbReference type="ChEBI" id="CHEBI:30616"/>
    </ligand>
</feature>
<dbReference type="Gene3D" id="3.40.50.11030">
    <property type="entry name" value="Threonylcarbamoyl-AMP synthase, C-terminal domain"/>
    <property type="match status" value="1"/>
</dbReference>
<feature type="binding site" evidence="14">
    <location>
        <position position="150"/>
    </location>
    <ligand>
        <name>ATP</name>
        <dbReference type="ChEBI" id="CHEBI:30616"/>
    </ligand>
</feature>
<reference evidence="16" key="1">
    <citation type="submission" date="2023-03" db="EMBL/GenBank/DDBJ databases">
        <title>Multiphase analysis and comparison of six strains from genera Psychromarinibacter, Lutimaribacter, and Maritimibacter, including a novel species: Psychromarinibacter sediminicola sp. nov.</title>
        <authorList>
            <person name="Wang Y.-H."/>
            <person name="Ye M.-Q."/>
            <person name="Du Z.-J."/>
        </authorList>
    </citation>
    <scope>NUCLEOTIDE SEQUENCE</scope>
    <source>
        <strain evidence="16">C21-152</strain>
    </source>
</reference>
<keyword evidence="6 13" id="KW-0808">Transferase</keyword>
<dbReference type="SUPFAM" id="SSF55821">
    <property type="entry name" value="YrdC/RibB"/>
    <property type="match status" value="1"/>
</dbReference>
<dbReference type="GO" id="GO:0006450">
    <property type="term" value="P:regulation of translational fidelity"/>
    <property type="evidence" value="ECO:0007669"/>
    <property type="project" value="TreeGrafter"/>
</dbReference>
<evidence type="ECO:0000256" key="13">
    <source>
        <dbReference type="PIRNR" id="PIRNR004930"/>
    </source>
</evidence>
<dbReference type="InterPro" id="IPR010923">
    <property type="entry name" value="T(6)A37_SUA5"/>
</dbReference>
<dbReference type="InterPro" id="IPR017945">
    <property type="entry name" value="DHBP_synth_RibB-like_a/b_dom"/>
</dbReference>
<dbReference type="Pfam" id="PF03481">
    <property type="entry name" value="Sua5_C"/>
    <property type="match status" value="1"/>
</dbReference>
<keyword evidence="8 13" id="KW-0548">Nucleotidyltransferase</keyword>
<dbReference type="GO" id="GO:0003725">
    <property type="term" value="F:double-stranded RNA binding"/>
    <property type="evidence" value="ECO:0007669"/>
    <property type="project" value="UniProtKB-UniRule"/>
</dbReference>
<dbReference type="PIRSF" id="PIRSF004930">
    <property type="entry name" value="Tln_factor_SUA5"/>
    <property type="match status" value="1"/>
</dbReference>
<evidence type="ECO:0000256" key="7">
    <source>
        <dbReference type="ARBA" id="ARBA00022694"/>
    </source>
</evidence>
<feature type="binding site" evidence="14">
    <location>
        <position position="65"/>
    </location>
    <ligand>
        <name>L-threonine</name>
        <dbReference type="ChEBI" id="CHEBI:57926"/>
    </ligand>
</feature>
<dbReference type="PROSITE" id="PS51163">
    <property type="entry name" value="YRDC"/>
    <property type="match status" value="1"/>
</dbReference>
<evidence type="ECO:0000256" key="11">
    <source>
        <dbReference type="ARBA" id="ARBA00029774"/>
    </source>
</evidence>
<dbReference type="InterPro" id="IPR050156">
    <property type="entry name" value="TC-AMP_synthase_SUA5"/>
</dbReference>
<comment type="function">
    <text evidence="13">Required for the formation of a threonylcarbamoyl group on adenosine at position 37 (t(6)A37) in tRNAs that read codons beginning with adenine.</text>
</comment>
<dbReference type="InterPro" id="IPR006070">
    <property type="entry name" value="Sua5-like_dom"/>
</dbReference>
<accession>A0AAE3T8S7</accession>
<evidence type="ECO:0000259" key="15">
    <source>
        <dbReference type="PROSITE" id="PS51163"/>
    </source>
</evidence>
<dbReference type="PANTHER" id="PTHR17490">
    <property type="entry name" value="SUA5"/>
    <property type="match status" value="1"/>
</dbReference>
<dbReference type="GO" id="GO:0000049">
    <property type="term" value="F:tRNA binding"/>
    <property type="evidence" value="ECO:0007669"/>
    <property type="project" value="TreeGrafter"/>
</dbReference>
<dbReference type="GO" id="GO:0008033">
    <property type="term" value="P:tRNA processing"/>
    <property type="evidence" value="ECO:0007669"/>
    <property type="project" value="UniProtKB-KW"/>
</dbReference>
<feature type="binding site" evidence="14">
    <location>
        <position position="193"/>
    </location>
    <ligand>
        <name>ATP</name>
        <dbReference type="ChEBI" id="CHEBI:30616"/>
    </ligand>
</feature>
<dbReference type="GO" id="GO:0061710">
    <property type="term" value="F:L-threonylcarbamoyladenylate synthase"/>
    <property type="evidence" value="ECO:0007669"/>
    <property type="project" value="UniProtKB-EC"/>
</dbReference>
<feature type="binding site" evidence="14">
    <location>
        <position position="140"/>
    </location>
    <ligand>
        <name>L-threonine</name>
        <dbReference type="ChEBI" id="CHEBI:57926"/>
    </ligand>
</feature>
<evidence type="ECO:0000256" key="6">
    <source>
        <dbReference type="ARBA" id="ARBA00022679"/>
    </source>
</evidence>
<dbReference type="EMBL" id="JARGYC010000021">
    <property type="protein sequence ID" value="MDF0601043.1"/>
    <property type="molecule type" value="Genomic_DNA"/>
</dbReference>
<evidence type="ECO:0000313" key="17">
    <source>
        <dbReference type="Proteomes" id="UP001220964"/>
    </source>
</evidence>
<dbReference type="PANTHER" id="PTHR17490:SF16">
    <property type="entry name" value="THREONYLCARBAMOYL-AMP SYNTHASE"/>
    <property type="match status" value="1"/>
</dbReference>
<evidence type="ECO:0000256" key="10">
    <source>
        <dbReference type="ARBA" id="ARBA00022840"/>
    </source>
</evidence>
<evidence type="ECO:0000313" key="16">
    <source>
        <dbReference type="EMBL" id="MDF0601043.1"/>
    </source>
</evidence>
<keyword evidence="5 13" id="KW-0963">Cytoplasm</keyword>
<evidence type="ECO:0000256" key="8">
    <source>
        <dbReference type="ARBA" id="ARBA00022695"/>
    </source>
</evidence>
<evidence type="ECO:0000256" key="4">
    <source>
        <dbReference type="ARBA" id="ARBA00015492"/>
    </source>
</evidence>
<keyword evidence="7 13" id="KW-0819">tRNA processing</keyword>
<evidence type="ECO:0000256" key="14">
    <source>
        <dbReference type="PIRSR" id="PIRSR004930-1"/>
    </source>
</evidence>
<comment type="caution">
    <text evidence="16">The sequence shown here is derived from an EMBL/GenBank/DDBJ whole genome shotgun (WGS) entry which is preliminary data.</text>
</comment>
<feature type="binding site" evidence="14">
    <location>
        <position position="56"/>
    </location>
    <ligand>
        <name>ATP</name>
        <dbReference type="ChEBI" id="CHEBI:30616"/>
    </ligand>
</feature>
<comment type="subcellular location">
    <subcellularLocation>
        <location evidence="1 13">Cytoplasm</location>
    </subcellularLocation>
</comment>
<keyword evidence="9 13" id="KW-0547">Nucleotide-binding</keyword>
<evidence type="ECO:0000256" key="5">
    <source>
        <dbReference type="ARBA" id="ARBA00022490"/>
    </source>
</evidence>
<dbReference type="Gene3D" id="3.90.870.10">
    <property type="entry name" value="DHBP synthase"/>
    <property type="match status" value="1"/>
</dbReference>
<dbReference type="InterPro" id="IPR005145">
    <property type="entry name" value="Sua5_C"/>
</dbReference>
<dbReference type="RefSeq" id="WP_275567183.1">
    <property type="nucleotide sequence ID" value="NZ_JARGYC010000021.1"/>
</dbReference>
<feature type="binding site" evidence="14">
    <location>
        <position position="33"/>
    </location>
    <ligand>
        <name>L-threonine</name>
        <dbReference type="ChEBI" id="CHEBI:57926"/>
    </ligand>
</feature>
<organism evidence="16 17">
    <name type="scientific">Psychromarinibacter sediminicola</name>
    <dbReference type="NCBI Taxonomy" id="3033385"/>
    <lineage>
        <taxon>Bacteria</taxon>
        <taxon>Pseudomonadati</taxon>
        <taxon>Pseudomonadota</taxon>
        <taxon>Alphaproteobacteria</taxon>
        <taxon>Rhodobacterales</taxon>
        <taxon>Paracoccaceae</taxon>
        <taxon>Psychromarinibacter</taxon>
    </lineage>
</organism>
<feature type="binding site" evidence="14">
    <location>
        <position position="142"/>
    </location>
    <ligand>
        <name>L-threonine</name>
        <dbReference type="ChEBI" id="CHEBI:57926"/>
    </ligand>
</feature>
<sequence>MSETEHLQADTAGLNRAAELLRTGKLVAFPTETVYGLGADATRDICVARIYDAKRRPRFNPLIIHVPDVATAREIASFDEAADRLAGAFWPGALTLVLPLLSSSRIAPLAVAGQKTVAVRVPDHPLARELLARADRPIAAPSANPSGRVSPTTAEHVLEGLGGRIAAVLDGGACPVGVESTIVATGPTPRLLRPGGLPSDVLQACLGAPLEAADGAVTAPGQQRSHYAPDAAIRLDATEAREGERLLGFGDMECDVNLSRSGDMVEAAATLFRALHDLDSAGGRIAVAPIPDEGLGQAINDRLRRAAAPRK</sequence>
<evidence type="ECO:0000256" key="12">
    <source>
        <dbReference type="ARBA" id="ARBA00048366"/>
    </source>
</evidence>
<name>A0AAE3T8S7_9RHOB</name>
<evidence type="ECO:0000256" key="9">
    <source>
        <dbReference type="ARBA" id="ARBA00022741"/>
    </source>
</evidence>
<dbReference type="Proteomes" id="UP001220964">
    <property type="component" value="Unassembled WGS sequence"/>
</dbReference>